<dbReference type="PANTHER" id="PTHR43045:SF1">
    <property type="entry name" value="SHIKIMATE TRANSPORTER"/>
    <property type="match status" value="1"/>
</dbReference>
<dbReference type="Proteomes" id="UP000005951">
    <property type="component" value="Unassembled WGS sequence"/>
</dbReference>
<feature type="transmembrane region" description="Helical" evidence="8">
    <location>
        <begin position="403"/>
        <end position="425"/>
    </location>
</feature>
<feature type="transmembrane region" description="Helical" evidence="8">
    <location>
        <begin position="80"/>
        <end position="104"/>
    </location>
</feature>
<evidence type="ECO:0000256" key="8">
    <source>
        <dbReference type="SAM" id="Phobius"/>
    </source>
</evidence>
<evidence type="ECO:0000256" key="3">
    <source>
        <dbReference type="ARBA" id="ARBA00022475"/>
    </source>
</evidence>
<evidence type="ECO:0000256" key="5">
    <source>
        <dbReference type="ARBA" id="ARBA00022989"/>
    </source>
</evidence>
<dbReference type="GO" id="GO:0005886">
    <property type="term" value="C:plasma membrane"/>
    <property type="evidence" value="ECO:0007669"/>
    <property type="project" value="UniProtKB-SubCell"/>
</dbReference>
<evidence type="ECO:0000256" key="7">
    <source>
        <dbReference type="SAM" id="MobiDB-lite"/>
    </source>
</evidence>
<feature type="domain" description="Major facilitator superfamily (MFS) profile" evidence="9">
    <location>
        <begin position="43"/>
        <end position="457"/>
    </location>
</feature>
<dbReference type="PROSITE" id="PS50850">
    <property type="entry name" value="MFS"/>
    <property type="match status" value="1"/>
</dbReference>
<name>K8XMA1_RHOOP</name>
<evidence type="ECO:0000259" key="9">
    <source>
        <dbReference type="PROSITE" id="PS50850"/>
    </source>
</evidence>
<feature type="transmembrane region" description="Helical" evidence="8">
    <location>
        <begin position="116"/>
        <end position="134"/>
    </location>
</feature>
<keyword evidence="3" id="KW-1003">Cell membrane</keyword>
<dbReference type="Pfam" id="PF07690">
    <property type="entry name" value="MFS_1"/>
    <property type="match status" value="1"/>
</dbReference>
<feature type="transmembrane region" description="Helical" evidence="8">
    <location>
        <begin position="431"/>
        <end position="452"/>
    </location>
</feature>
<feature type="transmembrane region" description="Helical" evidence="8">
    <location>
        <begin position="272"/>
        <end position="296"/>
    </location>
</feature>
<feature type="compositionally biased region" description="Polar residues" evidence="7">
    <location>
        <begin position="14"/>
        <end position="27"/>
    </location>
</feature>
<feature type="transmembrane region" description="Helical" evidence="8">
    <location>
        <begin position="181"/>
        <end position="203"/>
    </location>
</feature>
<feature type="transmembrane region" description="Helical" evidence="8">
    <location>
        <begin position="215"/>
        <end position="234"/>
    </location>
</feature>
<keyword evidence="2" id="KW-0813">Transport</keyword>
<feature type="compositionally biased region" description="Pro residues" evidence="7">
    <location>
        <begin position="1"/>
        <end position="11"/>
    </location>
</feature>
<feature type="transmembrane region" description="Helical" evidence="8">
    <location>
        <begin position="140"/>
        <end position="160"/>
    </location>
</feature>
<evidence type="ECO:0000313" key="10">
    <source>
        <dbReference type="EMBL" id="EKT81956.1"/>
    </source>
</evidence>
<evidence type="ECO:0000256" key="1">
    <source>
        <dbReference type="ARBA" id="ARBA00004651"/>
    </source>
</evidence>
<keyword evidence="5 8" id="KW-1133">Transmembrane helix</keyword>
<accession>K8XMA1</accession>
<evidence type="ECO:0000256" key="2">
    <source>
        <dbReference type="ARBA" id="ARBA00022448"/>
    </source>
</evidence>
<dbReference type="CDD" id="cd17369">
    <property type="entry name" value="MFS_ShiA_like"/>
    <property type="match status" value="1"/>
</dbReference>
<feature type="transmembrane region" description="Helical" evidence="8">
    <location>
        <begin position="364"/>
        <end position="391"/>
    </location>
</feature>
<keyword evidence="6 8" id="KW-0472">Membrane</keyword>
<sequence length="463" mass="48786">MITSDPPPAPNPETAMSTLDGTSSPRATTDRPNDDLVRQRRRVYIASAIGSTIEYYDFLIYATAASLVFAPVFFAGSSPAVALIASFGTLAVGYLARPLGGIIFGHFGDRFGRKSSLIWTLSIMGVATVSIGLLPTPDKIGVLAPILLVALRLMQGIAVGGEWGGAVLMAVEHANTKSRGFYGSATQMGASAGLLLSFAAFAALGGLSEDQFLSWGWRLPFLVTVVLVGIGMYIRVGVRESPVLLAEKKERSEEEPRRAPLFALLRERRGRVLLGIGVYAGPFMAYAVATSLLVTYAHKDFGIPRQTLLNAMMIGTAGMLLTVPLFAWLSDRYGRRPVYVTAALLTAIHAFAMFPLVTSGSFPLILISYVISMTVLNAAANGPVPALLAELFPTASRYTGVSLCYQFAGMIGGGLGPLLAATFIAPGGPGSIAVSVMISALCIVAALSVSALGETRTVDLRNA</sequence>
<feature type="region of interest" description="Disordered" evidence="7">
    <location>
        <begin position="1"/>
        <end position="33"/>
    </location>
</feature>
<feature type="transmembrane region" description="Helical" evidence="8">
    <location>
        <begin position="338"/>
        <end position="358"/>
    </location>
</feature>
<dbReference type="EMBL" id="AJYC02000045">
    <property type="protein sequence ID" value="EKT81956.1"/>
    <property type="molecule type" value="Genomic_DNA"/>
</dbReference>
<feature type="transmembrane region" description="Helical" evidence="8">
    <location>
        <begin position="308"/>
        <end position="329"/>
    </location>
</feature>
<comment type="caution">
    <text evidence="10">The sequence shown here is derived from an EMBL/GenBank/DDBJ whole genome shotgun (WGS) entry which is preliminary data.</text>
</comment>
<dbReference type="GO" id="GO:0022857">
    <property type="term" value="F:transmembrane transporter activity"/>
    <property type="evidence" value="ECO:0007669"/>
    <property type="project" value="InterPro"/>
</dbReference>
<protein>
    <submittedName>
        <fullName evidence="10">Major facilitator superfamily protein</fullName>
    </submittedName>
</protein>
<dbReference type="SUPFAM" id="SSF103473">
    <property type="entry name" value="MFS general substrate transporter"/>
    <property type="match status" value="1"/>
</dbReference>
<keyword evidence="4 8" id="KW-0812">Transmembrane</keyword>
<proteinExistence type="predicted"/>
<dbReference type="Gene3D" id="1.20.1250.20">
    <property type="entry name" value="MFS general substrate transporter like domains"/>
    <property type="match status" value="2"/>
</dbReference>
<reference evidence="10 11" key="1">
    <citation type="journal article" date="2013" name="Genome Announc.">
        <title>Draft Genome Sequence of Rhodococcus opacus Strain M213 Shows a Diverse Catabolic Potential.</title>
        <authorList>
            <person name="Pathak A."/>
            <person name="Green S.J."/>
            <person name="Ogram A."/>
            <person name="Chauhan A."/>
        </authorList>
    </citation>
    <scope>NUCLEOTIDE SEQUENCE [LARGE SCALE GENOMIC DNA]</scope>
    <source>
        <strain evidence="10 11">M213</strain>
    </source>
</reference>
<gene>
    <name evidence="10" type="ORF">WSS_A14759</name>
</gene>
<dbReference type="PANTHER" id="PTHR43045">
    <property type="entry name" value="SHIKIMATE TRANSPORTER"/>
    <property type="match status" value="1"/>
</dbReference>
<dbReference type="InterPro" id="IPR011701">
    <property type="entry name" value="MFS"/>
</dbReference>
<evidence type="ECO:0000256" key="4">
    <source>
        <dbReference type="ARBA" id="ARBA00022692"/>
    </source>
</evidence>
<organism evidence="10 11">
    <name type="scientific">Rhodococcus opacus M213</name>
    <dbReference type="NCBI Taxonomy" id="1129896"/>
    <lineage>
        <taxon>Bacteria</taxon>
        <taxon>Bacillati</taxon>
        <taxon>Actinomycetota</taxon>
        <taxon>Actinomycetes</taxon>
        <taxon>Mycobacteriales</taxon>
        <taxon>Nocardiaceae</taxon>
        <taxon>Rhodococcus</taxon>
    </lineage>
</organism>
<dbReference type="AlphaFoldDB" id="K8XMA1"/>
<evidence type="ECO:0000256" key="6">
    <source>
        <dbReference type="ARBA" id="ARBA00023136"/>
    </source>
</evidence>
<comment type="subcellular location">
    <subcellularLocation>
        <location evidence="1">Cell membrane</location>
        <topology evidence="1">Multi-pass membrane protein</topology>
    </subcellularLocation>
</comment>
<dbReference type="InterPro" id="IPR020846">
    <property type="entry name" value="MFS_dom"/>
</dbReference>
<evidence type="ECO:0000313" key="11">
    <source>
        <dbReference type="Proteomes" id="UP000005951"/>
    </source>
</evidence>
<dbReference type="InterPro" id="IPR036259">
    <property type="entry name" value="MFS_trans_sf"/>
</dbReference>